<gene>
    <name evidence="2" type="ORF">OIDMADRAFT_20555</name>
</gene>
<proteinExistence type="predicted"/>
<protein>
    <submittedName>
        <fullName evidence="2">Uncharacterized protein</fullName>
    </submittedName>
</protein>
<dbReference type="AlphaFoldDB" id="A0A0C3GMR0"/>
<feature type="region of interest" description="Disordered" evidence="1">
    <location>
        <begin position="1"/>
        <end position="81"/>
    </location>
</feature>
<dbReference type="EMBL" id="KN832882">
    <property type="protein sequence ID" value="KIM97410.1"/>
    <property type="molecule type" value="Genomic_DNA"/>
</dbReference>
<reference evidence="3" key="2">
    <citation type="submission" date="2015-01" db="EMBL/GenBank/DDBJ databases">
        <title>Evolutionary Origins and Diversification of the Mycorrhizal Mutualists.</title>
        <authorList>
            <consortium name="DOE Joint Genome Institute"/>
            <consortium name="Mycorrhizal Genomics Consortium"/>
            <person name="Kohler A."/>
            <person name="Kuo A."/>
            <person name="Nagy L.G."/>
            <person name="Floudas D."/>
            <person name="Copeland A."/>
            <person name="Barry K.W."/>
            <person name="Cichocki N."/>
            <person name="Veneault-Fourrey C."/>
            <person name="LaButti K."/>
            <person name="Lindquist E.A."/>
            <person name="Lipzen A."/>
            <person name="Lundell T."/>
            <person name="Morin E."/>
            <person name="Murat C."/>
            <person name="Riley R."/>
            <person name="Ohm R."/>
            <person name="Sun H."/>
            <person name="Tunlid A."/>
            <person name="Henrissat B."/>
            <person name="Grigoriev I.V."/>
            <person name="Hibbett D.S."/>
            <person name="Martin F."/>
        </authorList>
    </citation>
    <scope>NUCLEOTIDE SEQUENCE [LARGE SCALE GENOMIC DNA]</scope>
    <source>
        <strain evidence="3">Zn</strain>
    </source>
</reference>
<dbReference type="HOGENOM" id="CLU_2574482_0_0_1"/>
<feature type="compositionally biased region" description="Polar residues" evidence="1">
    <location>
        <begin position="16"/>
        <end position="32"/>
    </location>
</feature>
<feature type="compositionally biased region" description="Polar residues" evidence="1">
    <location>
        <begin position="43"/>
        <end position="69"/>
    </location>
</feature>
<name>A0A0C3GMR0_OIDMZ</name>
<evidence type="ECO:0000313" key="3">
    <source>
        <dbReference type="Proteomes" id="UP000054321"/>
    </source>
</evidence>
<evidence type="ECO:0000256" key="1">
    <source>
        <dbReference type="SAM" id="MobiDB-lite"/>
    </source>
</evidence>
<accession>A0A0C3GMR0</accession>
<dbReference type="InParanoid" id="A0A0C3GMR0"/>
<dbReference type="Proteomes" id="UP000054321">
    <property type="component" value="Unassembled WGS sequence"/>
</dbReference>
<sequence>MNEPSSLDTPEMFEIETSTWPHPQIEPQSQMGSHHHEPPLSTILPTSLNEECTSNKANPEETNNFNTLSIDALPKQQFFPK</sequence>
<reference evidence="2 3" key="1">
    <citation type="submission" date="2014-04" db="EMBL/GenBank/DDBJ databases">
        <authorList>
            <consortium name="DOE Joint Genome Institute"/>
            <person name="Kuo A."/>
            <person name="Martino E."/>
            <person name="Perotto S."/>
            <person name="Kohler A."/>
            <person name="Nagy L.G."/>
            <person name="Floudas D."/>
            <person name="Copeland A."/>
            <person name="Barry K.W."/>
            <person name="Cichocki N."/>
            <person name="Veneault-Fourrey C."/>
            <person name="LaButti K."/>
            <person name="Lindquist E.A."/>
            <person name="Lipzen A."/>
            <person name="Lundell T."/>
            <person name="Morin E."/>
            <person name="Murat C."/>
            <person name="Sun H."/>
            <person name="Tunlid A."/>
            <person name="Henrissat B."/>
            <person name="Grigoriev I.V."/>
            <person name="Hibbett D.S."/>
            <person name="Martin F."/>
            <person name="Nordberg H.P."/>
            <person name="Cantor M.N."/>
            <person name="Hua S.X."/>
        </authorList>
    </citation>
    <scope>NUCLEOTIDE SEQUENCE [LARGE SCALE GENOMIC DNA]</scope>
    <source>
        <strain evidence="2 3">Zn</strain>
    </source>
</reference>
<evidence type="ECO:0000313" key="2">
    <source>
        <dbReference type="EMBL" id="KIM97410.1"/>
    </source>
</evidence>
<organism evidence="2 3">
    <name type="scientific">Oidiodendron maius (strain Zn)</name>
    <dbReference type="NCBI Taxonomy" id="913774"/>
    <lineage>
        <taxon>Eukaryota</taxon>
        <taxon>Fungi</taxon>
        <taxon>Dikarya</taxon>
        <taxon>Ascomycota</taxon>
        <taxon>Pezizomycotina</taxon>
        <taxon>Leotiomycetes</taxon>
        <taxon>Leotiomycetes incertae sedis</taxon>
        <taxon>Myxotrichaceae</taxon>
        <taxon>Oidiodendron</taxon>
    </lineage>
</organism>
<keyword evidence="3" id="KW-1185">Reference proteome</keyword>